<dbReference type="InterPro" id="IPR036271">
    <property type="entry name" value="Tet_transcr_reg_TetR-rel_C_sf"/>
</dbReference>
<evidence type="ECO:0000256" key="3">
    <source>
        <dbReference type="ARBA" id="ARBA00023163"/>
    </source>
</evidence>
<organism evidence="6 7">
    <name type="scientific">Shewanella colwelliana</name>
    <name type="common">Alteromonas colwelliana</name>
    <dbReference type="NCBI Taxonomy" id="23"/>
    <lineage>
        <taxon>Bacteria</taxon>
        <taxon>Pseudomonadati</taxon>
        <taxon>Pseudomonadota</taxon>
        <taxon>Gammaproteobacteria</taxon>
        <taxon>Alteromonadales</taxon>
        <taxon>Shewanellaceae</taxon>
        <taxon>Shewanella</taxon>
    </lineage>
</organism>
<sequence length="185" mass="21016">MTVNEKKRGRPIRKQSQLSAQSILEAAKYLMKRDSKTPSIRSLATELNVDPMAIYHYFKNKNALLEALTSSLVAEVYQPQEDPDWQSELRRLCVSYIELLCEYDGLLQIMLRMTSQGPAQIFIERYLCIIAPLALDEKTEKDSLDLLADYLHGFALSASCCHDAKLIKPQMMDGPLTLICKSLET</sequence>
<dbReference type="EMBL" id="MCBT01000046">
    <property type="protein sequence ID" value="OEG72542.1"/>
    <property type="molecule type" value="Genomic_DNA"/>
</dbReference>
<evidence type="ECO:0000256" key="4">
    <source>
        <dbReference type="PROSITE-ProRule" id="PRU00335"/>
    </source>
</evidence>
<keyword evidence="3" id="KW-0804">Transcription</keyword>
<dbReference type="Pfam" id="PF00440">
    <property type="entry name" value="TetR_N"/>
    <property type="match status" value="1"/>
</dbReference>
<dbReference type="Gene3D" id="1.10.357.10">
    <property type="entry name" value="Tetracycline Repressor, domain 2"/>
    <property type="match status" value="1"/>
</dbReference>
<keyword evidence="1" id="KW-0805">Transcription regulation</keyword>
<dbReference type="InterPro" id="IPR001647">
    <property type="entry name" value="HTH_TetR"/>
</dbReference>
<reference evidence="6 7" key="1">
    <citation type="submission" date="2016-07" db="EMBL/GenBank/DDBJ databases">
        <title>Whole-genome of two Shewanella species isolated from a digestive organ of sea cucumber Apostichopus japonicus Selenka 1867.</title>
        <authorList>
            <person name="Hong H.-H."/>
            <person name="Choi H."/>
            <person name="Cheon S."/>
            <person name="Oh J.-S."/>
            <person name="Lee H.-G."/>
            <person name="Park C."/>
        </authorList>
    </citation>
    <scope>NUCLEOTIDE SEQUENCE [LARGE SCALE GENOMIC DNA]</scope>
    <source>
        <strain evidence="6 7">CSB03KR</strain>
    </source>
</reference>
<evidence type="ECO:0000259" key="5">
    <source>
        <dbReference type="PROSITE" id="PS50977"/>
    </source>
</evidence>
<feature type="DNA-binding region" description="H-T-H motif" evidence="4">
    <location>
        <begin position="39"/>
        <end position="58"/>
    </location>
</feature>
<accession>A0A1E5IPQ3</accession>
<evidence type="ECO:0000313" key="7">
    <source>
        <dbReference type="Proteomes" id="UP000095230"/>
    </source>
</evidence>
<keyword evidence="2 4" id="KW-0238">DNA-binding</keyword>
<evidence type="ECO:0000313" key="6">
    <source>
        <dbReference type="EMBL" id="OEG72542.1"/>
    </source>
</evidence>
<dbReference type="InterPro" id="IPR004111">
    <property type="entry name" value="Repressor_TetR_C"/>
</dbReference>
<evidence type="ECO:0000256" key="2">
    <source>
        <dbReference type="ARBA" id="ARBA00023125"/>
    </source>
</evidence>
<protein>
    <submittedName>
        <fullName evidence="6">Transcriptional regulator</fullName>
    </submittedName>
</protein>
<dbReference type="InterPro" id="IPR009057">
    <property type="entry name" value="Homeodomain-like_sf"/>
</dbReference>
<dbReference type="RefSeq" id="WP_069671728.1">
    <property type="nucleotide sequence ID" value="NZ_JAWWDQ010000001.1"/>
</dbReference>
<gene>
    <name evidence="6" type="ORF">BEL05_09650</name>
</gene>
<dbReference type="STRING" id="23.BEL05_09650"/>
<name>A0A1E5IPQ3_SHECO</name>
<dbReference type="OrthoDB" id="329481at2"/>
<dbReference type="Proteomes" id="UP000095230">
    <property type="component" value="Unassembled WGS sequence"/>
</dbReference>
<dbReference type="AlphaFoldDB" id="A0A1E5IPQ3"/>
<dbReference type="GO" id="GO:0003677">
    <property type="term" value="F:DNA binding"/>
    <property type="evidence" value="ECO:0007669"/>
    <property type="project" value="UniProtKB-UniRule"/>
</dbReference>
<dbReference type="GO" id="GO:0045892">
    <property type="term" value="P:negative regulation of DNA-templated transcription"/>
    <property type="evidence" value="ECO:0007669"/>
    <property type="project" value="InterPro"/>
</dbReference>
<feature type="domain" description="HTH tetR-type" evidence="5">
    <location>
        <begin position="17"/>
        <end position="76"/>
    </location>
</feature>
<dbReference type="PROSITE" id="PS50977">
    <property type="entry name" value="HTH_TETR_2"/>
    <property type="match status" value="1"/>
</dbReference>
<proteinExistence type="predicted"/>
<dbReference type="Pfam" id="PF02909">
    <property type="entry name" value="TetR_C_1"/>
    <property type="match status" value="1"/>
</dbReference>
<dbReference type="SUPFAM" id="SSF48498">
    <property type="entry name" value="Tetracyclin repressor-like, C-terminal domain"/>
    <property type="match status" value="1"/>
</dbReference>
<comment type="caution">
    <text evidence="6">The sequence shown here is derived from an EMBL/GenBank/DDBJ whole genome shotgun (WGS) entry which is preliminary data.</text>
</comment>
<dbReference type="SUPFAM" id="SSF46689">
    <property type="entry name" value="Homeodomain-like"/>
    <property type="match status" value="1"/>
</dbReference>
<evidence type="ECO:0000256" key="1">
    <source>
        <dbReference type="ARBA" id="ARBA00023015"/>
    </source>
</evidence>